<dbReference type="Proteomes" id="UP000268084">
    <property type="component" value="Chromosome"/>
</dbReference>
<feature type="compositionally biased region" description="Polar residues" evidence="6">
    <location>
        <begin position="42"/>
        <end position="53"/>
    </location>
</feature>
<dbReference type="InterPro" id="IPR036509">
    <property type="entry name" value="Met_Sox_Rdtase_MsrA_sf"/>
</dbReference>
<feature type="domain" description="Peptide methionine sulphoxide reductase MsrA" evidence="7">
    <location>
        <begin position="61"/>
        <end position="209"/>
    </location>
</feature>
<evidence type="ECO:0000313" key="9">
    <source>
        <dbReference type="Proteomes" id="UP000268084"/>
    </source>
</evidence>
<evidence type="ECO:0000313" key="8">
    <source>
        <dbReference type="EMBL" id="AZI59516.1"/>
    </source>
</evidence>
<organism evidence="8 9">
    <name type="scientific">Nakamurella antarctica</name>
    <dbReference type="NCBI Taxonomy" id="1902245"/>
    <lineage>
        <taxon>Bacteria</taxon>
        <taxon>Bacillati</taxon>
        <taxon>Actinomycetota</taxon>
        <taxon>Actinomycetes</taxon>
        <taxon>Nakamurellales</taxon>
        <taxon>Nakamurellaceae</taxon>
        <taxon>Nakamurella</taxon>
    </lineage>
</organism>
<dbReference type="NCBIfam" id="TIGR00401">
    <property type="entry name" value="msrA"/>
    <property type="match status" value="1"/>
</dbReference>
<gene>
    <name evidence="5 8" type="primary">msrA</name>
    <name evidence="8" type="ORF">EH165_08910</name>
</gene>
<dbReference type="PANTHER" id="PTHR43774:SF1">
    <property type="entry name" value="PEPTIDE METHIONINE SULFOXIDE REDUCTASE MSRA 2"/>
    <property type="match status" value="1"/>
</dbReference>
<dbReference type="GO" id="GO:0008113">
    <property type="term" value="F:peptide-methionine (S)-S-oxide reductase activity"/>
    <property type="evidence" value="ECO:0007669"/>
    <property type="project" value="UniProtKB-UniRule"/>
</dbReference>
<evidence type="ECO:0000256" key="4">
    <source>
        <dbReference type="ARBA" id="ARBA00048782"/>
    </source>
</evidence>
<dbReference type="Pfam" id="PF01625">
    <property type="entry name" value="PMSR"/>
    <property type="match status" value="1"/>
</dbReference>
<proteinExistence type="inferred from homology"/>
<sequence length="243" mass="25818">MDTPAGTAQDDTPDQAVAALPIESRTAAIPTVDTSAIPAPTASFTTGTTSSEPQPLARTETALLAGGCFWGVQGVFEHVNGVIRAESGYSGGTAETANYAAVSSGTTGHAEAVKITFDPTELTFAQVLHIFFSVVHDPTQHNQQGPDVGTQYRSAIFSQDAAQQQAAQIYIAELTADNVFSGPIATTLEPNTGFFPAEEYHQDFFNSHTDFPYIVANDVSKVEELKALFPQLYRESAVLVSVN</sequence>
<evidence type="ECO:0000256" key="3">
    <source>
        <dbReference type="ARBA" id="ARBA00047806"/>
    </source>
</evidence>
<keyword evidence="2 5" id="KW-0560">Oxidoreductase</keyword>
<dbReference type="EC" id="1.8.4.11" evidence="5"/>
<dbReference type="OrthoDB" id="4174719at2"/>
<feature type="active site" evidence="5">
    <location>
        <position position="68"/>
    </location>
</feature>
<dbReference type="GO" id="GO:0033744">
    <property type="term" value="F:L-methionine:thioredoxin-disulfide S-oxidoreductase activity"/>
    <property type="evidence" value="ECO:0007669"/>
    <property type="project" value="RHEA"/>
</dbReference>
<reference evidence="8 9" key="1">
    <citation type="submission" date="2018-11" db="EMBL/GenBank/DDBJ databases">
        <authorList>
            <person name="Da X."/>
        </authorList>
    </citation>
    <scope>NUCLEOTIDE SEQUENCE [LARGE SCALE GENOMIC DNA]</scope>
    <source>
        <strain evidence="8 9">S14-144</strain>
    </source>
</reference>
<comment type="similarity">
    <text evidence="1 5">Belongs to the MsrA Met sulfoxide reductase family.</text>
</comment>
<protein>
    <recommendedName>
        <fullName evidence="5">Peptide methionine sulfoxide reductase MsrA</fullName>
        <shortName evidence="5">Protein-methionine-S-oxide reductase</shortName>
        <ecNumber evidence="5">1.8.4.11</ecNumber>
    </recommendedName>
    <alternativeName>
        <fullName evidence="5">Peptide-methionine (S)-S-oxide reductase</fullName>
        <shortName evidence="5">Peptide Met(O) reductase</shortName>
    </alternativeName>
</protein>
<evidence type="ECO:0000259" key="7">
    <source>
        <dbReference type="Pfam" id="PF01625"/>
    </source>
</evidence>
<evidence type="ECO:0000256" key="2">
    <source>
        <dbReference type="ARBA" id="ARBA00023002"/>
    </source>
</evidence>
<dbReference type="KEGG" id="nak:EH165_08910"/>
<dbReference type="HAMAP" id="MF_01401">
    <property type="entry name" value="MsrA"/>
    <property type="match status" value="1"/>
</dbReference>
<comment type="function">
    <text evidence="5">Has an important function as a repair enzyme for proteins that have been inactivated by oxidation. Catalyzes the reversible oxidation-reduction of methionine sulfoxide in proteins to methionine.</text>
</comment>
<keyword evidence="9" id="KW-1185">Reference proteome</keyword>
<reference evidence="8 9" key="2">
    <citation type="submission" date="2018-12" db="EMBL/GenBank/DDBJ databases">
        <title>Nakamurella antarcticus sp. nov., isolated from Antarctica South Shetland Islands soil.</title>
        <authorList>
            <person name="Peng F."/>
        </authorList>
    </citation>
    <scope>NUCLEOTIDE SEQUENCE [LARGE SCALE GENOMIC DNA]</scope>
    <source>
        <strain evidence="8 9">S14-144</strain>
    </source>
</reference>
<dbReference type="Gene3D" id="3.30.1060.10">
    <property type="entry name" value="Peptide methionine sulphoxide reductase MsrA"/>
    <property type="match status" value="1"/>
</dbReference>
<evidence type="ECO:0000256" key="1">
    <source>
        <dbReference type="ARBA" id="ARBA00005591"/>
    </source>
</evidence>
<dbReference type="AlphaFoldDB" id="A0A3G8ZZT4"/>
<feature type="region of interest" description="Disordered" evidence="6">
    <location>
        <begin position="29"/>
        <end position="55"/>
    </location>
</feature>
<evidence type="ECO:0000256" key="6">
    <source>
        <dbReference type="SAM" id="MobiDB-lite"/>
    </source>
</evidence>
<dbReference type="InterPro" id="IPR002569">
    <property type="entry name" value="Met_Sox_Rdtase_MsrA_dom"/>
</dbReference>
<dbReference type="SUPFAM" id="SSF55068">
    <property type="entry name" value="Peptide methionine sulfoxide reductase"/>
    <property type="match status" value="1"/>
</dbReference>
<dbReference type="EMBL" id="CP034170">
    <property type="protein sequence ID" value="AZI59516.1"/>
    <property type="molecule type" value="Genomic_DNA"/>
</dbReference>
<name>A0A3G8ZZT4_9ACTN</name>
<accession>A0A3G8ZZT4</accession>
<comment type="catalytic activity">
    <reaction evidence="4 5">
        <text>[thioredoxin]-disulfide + L-methionine + H2O = L-methionine (S)-S-oxide + [thioredoxin]-dithiol</text>
        <dbReference type="Rhea" id="RHEA:19993"/>
        <dbReference type="Rhea" id="RHEA-COMP:10698"/>
        <dbReference type="Rhea" id="RHEA-COMP:10700"/>
        <dbReference type="ChEBI" id="CHEBI:15377"/>
        <dbReference type="ChEBI" id="CHEBI:29950"/>
        <dbReference type="ChEBI" id="CHEBI:50058"/>
        <dbReference type="ChEBI" id="CHEBI:57844"/>
        <dbReference type="ChEBI" id="CHEBI:58772"/>
        <dbReference type="EC" id="1.8.4.11"/>
    </reaction>
</comment>
<comment type="catalytic activity">
    <reaction evidence="3 5">
        <text>L-methionyl-[protein] + [thioredoxin]-disulfide + H2O = L-methionyl-(S)-S-oxide-[protein] + [thioredoxin]-dithiol</text>
        <dbReference type="Rhea" id="RHEA:14217"/>
        <dbReference type="Rhea" id="RHEA-COMP:10698"/>
        <dbReference type="Rhea" id="RHEA-COMP:10700"/>
        <dbReference type="Rhea" id="RHEA-COMP:12313"/>
        <dbReference type="Rhea" id="RHEA-COMP:12315"/>
        <dbReference type="ChEBI" id="CHEBI:15377"/>
        <dbReference type="ChEBI" id="CHEBI:16044"/>
        <dbReference type="ChEBI" id="CHEBI:29950"/>
        <dbReference type="ChEBI" id="CHEBI:44120"/>
        <dbReference type="ChEBI" id="CHEBI:50058"/>
        <dbReference type="EC" id="1.8.4.11"/>
    </reaction>
</comment>
<evidence type="ECO:0000256" key="5">
    <source>
        <dbReference type="HAMAP-Rule" id="MF_01401"/>
    </source>
</evidence>
<dbReference type="PANTHER" id="PTHR43774">
    <property type="entry name" value="PEPTIDE METHIONINE SULFOXIDE REDUCTASE"/>
    <property type="match status" value="1"/>
</dbReference>